<name>A0A0C2D849_9BACT</name>
<comment type="caution">
    <text evidence="1">The sequence shown here is derived from an EMBL/GenBank/DDBJ whole genome shotgun (WGS) entry which is preliminary data.</text>
</comment>
<protein>
    <submittedName>
        <fullName evidence="1">Uncharacterized protein</fullName>
    </submittedName>
</protein>
<gene>
    <name evidence="1" type="ORF">DB30_04895</name>
</gene>
<accession>A0A0C2D849</accession>
<evidence type="ECO:0000313" key="1">
    <source>
        <dbReference type="EMBL" id="KIG16177.1"/>
    </source>
</evidence>
<reference evidence="1 2" key="1">
    <citation type="submission" date="2014-12" db="EMBL/GenBank/DDBJ databases">
        <title>Genome assembly of Enhygromyxa salina DSM 15201.</title>
        <authorList>
            <person name="Sharma G."/>
            <person name="Subramanian S."/>
        </authorList>
    </citation>
    <scope>NUCLEOTIDE SEQUENCE [LARGE SCALE GENOMIC DNA]</scope>
    <source>
        <strain evidence="1 2">DSM 15201</strain>
    </source>
</reference>
<evidence type="ECO:0000313" key="2">
    <source>
        <dbReference type="Proteomes" id="UP000031599"/>
    </source>
</evidence>
<proteinExistence type="predicted"/>
<dbReference type="AlphaFoldDB" id="A0A0C2D849"/>
<organism evidence="1 2">
    <name type="scientific">Enhygromyxa salina</name>
    <dbReference type="NCBI Taxonomy" id="215803"/>
    <lineage>
        <taxon>Bacteria</taxon>
        <taxon>Pseudomonadati</taxon>
        <taxon>Myxococcota</taxon>
        <taxon>Polyangia</taxon>
        <taxon>Nannocystales</taxon>
        <taxon>Nannocystaceae</taxon>
        <taxon>Enhygromyxa</taxon>
    </lineage>
</organism>
<sequence>MSDLQLRSETDEHSRSRRRVRTLRDLVVFQVKLLLEGFKDIVLGPLSLGAALLDFIAAKQAPDRYLDTVMRLGRRYEDALDLYGALGEPGEPAEVGGPGSGEPAQLAVAIPENASVGPGSERVRVDLG</sequence>
<dbReference type="Proteomes" id="UP000031599">
    <property type="component" value="Unassembled WGS sequence"/>
</dbReference>
<dbReference type="RefSeq" id="WP_052550251.1">
    <property type="nucleotide sequence ID" value="NZ_JMCC02000042.1"/>
</dbReference>
<dbReference type="EMBL" id="JMCC02000042">
    <property type="protein sequence ID" value="KIG16177.1"/>
    <property type="molecule type" value="Genomic_DNA"/>
</dbReference>